<proteinExistence type="predicted"/>
<name>A0ABU2BC55_9CORY</name>
<evidence type="ECO:0000313" key="2">
    <source>
        <dbReference type="Proteomes" id="UP001183619"/>
    </source>
</evidence>
<keyword evidence="2" id="KW-1185">Reference proteome</keyword>
<reference evidence="1 2" key="1">
    <citation type="submission" date="2023-07" db="EMBL/GenBank/DDBJ databases">
        <title>Sequencing the genomes of 1000 actinobacteria strains.</title>
        <authorList>
            <person name="Klenk H.-P."/>
        </authorList>
    </citation>
    <scope>NUCLEOTIDE SEQUENCE [LARGE SCALE GENOMIC DNA]</scope>
    <source>
        <strain evidence="1 2">DSM 44508</strain>
    </source>
</reference>
<dbReference type="Proteomes" id="UP001183619">
    <property type="component" value="Unassembled WGS sequence"/>
</dbReference>
<accession>A0ABU2BC55</accession>
<protein>
    <submittedName>
        <fullName evidence="1">Uncharacterized protein</fullName>
    </submittedName>
</protein>
<sequence length="44" mass="4945">MHFIGVAHWFTFPVMNSNGTEARKNFPRSSILNSLALKLVQGLN</sequence>
<gene>
    <name evidence="1" type="ORF">J2S37_001502</name>
</gene>
<comment type="caution">
    <text evidence="1">The sequence shown here is derived from an EMBL/GenBank/DDBJ whole genome shotgun (WGS) entry which is preliminary data.</text>
</comment>
<dbReference type="EMBL" id="JAVDYF010000001">
    <property type="protein sequence ID" value="MDR7354964.1"/>
    <property type="molecule type" value="Genomic_DNA"/>
</dbReference>
<evidence type="ECO:0000313" key="1">
    <source>
        <dbReference type="EMBL" id="MDR7354964.1"/>
    </source>
</evidence>
<organism evidence="1 2">
    <name type="scientific">Corynebacterium felinum</name>
    <dbReference type="NCBI Taxonomy" id="131318"/>
    <lineage>
        <taxon>Bacteria</taxon>
        <taxon>Bacillati</taxon>
        <taxon>Actinomycetota</taxon>
        <taxon>Actinomycetes</taxon>
        <taxon>Mycobacteriales</taxon>
        <taxon>Corynebacteriaceae</taxon>
        <taxon>Corynebacterium</taxon>
    </lineage>
</organism>